<reference evidence="3" key="1">
    <citation type="submission" date="2022-11" db="UniProtKB">
        <authorList>
            <consortium name="WormBaseParasite"/>
        </authorList>
    </citation>
    <scope>IDENTIFICATION</scope>
</reference>
<evidence type="ECO:0000313" key="3">
    <source>
        <dbReference type="WBParaSite" id="PSU_v2.g11306.t1"/>
    </source>
</evidence>
<organism evidence="2 3">
    <name type="scientific">Panagrolaimus superbus</name>
    <dbReference type="NCBI Taxonomy" id="310955"/>
    <lineage>
        <taxon>Eukaryota</taxon>
        <taxon>Metazoa</taxon>
        <taxon>Ecdysozoa</taxon>
        <taxon>Nematoda</taxon>
        <taxon>Chromadorea</taxon>
        <taxon>Rhabditida</taxon>
        <taxon>Tylenchina</taxon>
        <taxon>Panagrolaimomorpha</taxon>
        <taxon>Panagrolaimoidea</taxon>
        <taxon>Panagrolaimidae</taxon>
        <taxon>Panagrolaimus</taxon>
    </lineage>
</organism>
<keyword evidence="2" id="KW-1185">Reference proteome</keyword>
<dbReference type="WBParaSite" id="PSU_v2.g11306.t1">
    <property type="protein sequence ID" value="PSU_v2.g11306.t1"/>
    <property type="gene ID" value="PSU_v2.g11306"/>
</dbReference>
<name>A0A914XTM0_9BILA</name>
<keyword evidence="1" id="KW-0472">Membrane</keyword>
<keyword evidence="1" id="KW-1133">Transmembrane helix</keyword>
<proteinExistence type="predicted"/>
<evidence type="ECO:0000313" key="2">
    <source>
        <dbReference type="Proteomes" id="UP000887577"/>
    </source>
</evidence>
<accession>A0A914XTM0</accession>
<keyword evidence="1" id="KW-0812">Transmembrane</keyword>
<dbReference type="Proteomes" id="UP000887577">
    <property type="component" value="Unplaced"/>
</dbReference>
<feature type="transmembrane region" description="Helical" evidence="1">
    <location>
        <begin position="97"/>
        <end position="115"/>
    </location>
</feature>
<dbReference type="AlphaFoldDB" id="A0A914XTM0"/>
<protein>
    <submittedName>
        <fullName evidence="3">Uncharacterized protein</fullName>
    </submittedName>
</protein>
<sequence>MRLHRAFSDMNNPDDDIPDEAAGMLAHEAQNAGHLANGSSGHTLAEQARAHSSSPRRIPLFERASARWWNPQFASAILETQYWKCSFPLLRDRFRSGLIYIMLTCGLWMLYVLIFDEAAYHHWVKSSYQSTPLTF</sequence>
<evidence type="ECO:0000256" key="1">
    <source>
        <dbReference type="SAM" id="Phobius"/>
    </source>
</evidence>